<feature type="compositionally biased region" description="Low complexity" evidence="1">
    <location>
        <begin position="18"/>
        <end position="32"/>
    </location>
</feature>
<organism evidence="4 5">
    <name type="scientific">Pyxidicoccus parkwayensis</name>
    <dbReference type="NCBI Taxonomy" id="2813578"/>
    <lineage>
        <taxon>Bacteria</taxon>
        <taxon>Pseudomonadati</taxon>
        <taxon>Myxococcota</taxon>
        <taxon>Myxococcia</taxon>
        <taxon>Myxococcales</taxon>
        <taxon>Cystobacterineae</taxon>
        <taxon>Myxococcaceae</taxon>
        <taxon>Pyxidicoccus</taxon>
    </lineage>
</organism>
<accession>A0ABX7PB71</accession>
<feature type="signal peptide" evidence="2">
    <location>
        <begin position="1"/>
        <end position="22"/>
    </location>
</feature>
<keyword evidence="2" id="KW-0732">Signal</keyword>
<protein>
    <submittedName>
        <fullName evidence="4">DUF2403 domain-containing lipoprotein</fullName>
    </submittedName>
</protein>
<reference evidence="4 5" key="1">
    <citation type="submission" date="2021-02" db="EMBL/GenBank/DDBJ databases">
        <title>De Novo genome assembly of isolated myxobacteria.</title>
        <authorList>
            <person name="Stevens D.C."/>
        </authorList>
    </citation>
    <scope>NUCLEOTIDE SEQUENCE [LARGE SCALE GENOMIC DNA]</scope>
    <source>
        <strain evidence="5">SCPEA02</strain>
    </source>
</reference>
<evidence type="ECO:0000256" key="2">
    <source>
        <dbReference type="SAM" id="SignalP"/>
    </source>
</evidence>
<feature type="region of interest" description="Disordered" evidence="1">
    <location>
        <begin position="18"/>
        <end position="61"/>
    </location>
</feature>
<evidence type="ECO:0000256" key="1">
    <source>
        <dbReference type="SAM" id="MobiDB-lite"/>
    </source>
</evidence>
<sequence>MNFKVKSLLLALLCACSQGPGSQSPDGGSQTQNPGPTPGPIDGGSGADLDPSELDPVSHGGTITFESIGAPGWYPSRRDPETGPCDAYQSSGCCLSKHTIESNTLTPWDEDLIVTLRGPMKVKQFAVYQPAGNPKGPWNLVSSWDDRSPKSPQGLHFEGNSTEEKGFDGIIGTECLVDVSTSEDFACGPGSLPYCPPQGSGKKKTWGWSGSKLFVMLATMPHASSLGHACSQGSGGNWFDAPWVGLSHGELVRAGAFGGCHCYAKEPDKWYLGDGCGQFNVFEVVNDNNDFKNLDVFSTNMFGYAGYVGEGPCGSKCKVGSLGSEADLIDKSTSTEAARGAVASPTRGPGAALRRPVSGYRYFLILLDVPSRTVQLAIIHPLSVPASVGALLPGLPAQMEASTVEAVRTLRLPR</sequence>
<evidence type="ECO:0000313" key="5">
    <source>
        <dbReference type="Proteomes" id="UP000662747"/>
    </source>
</evidence>
<dbReference type="InterPro" id="IPR018807">
    <property type="entry name" value="YJL171C/Tos1_N"/>
</dbReference>
<feature type="chain" id="PRO_5046562890" evidence="2">
    <location>
        <begin position="23"/>
        <end position="414"/>
    </location>
</feature>
<dbReference type="RefSeq" id="WP_206729191.1">
    <property type="nucleotide sequence ID" value="NZ_CP071090.1"/>
</dbReference>
<proteinExistence type="predicted"/>
<dbReference type="Pfam" id="PF10290">
    <property type="entry name" value="YJL171C_Tos1_N"/>
    <property type="match status" value="1"/>
</dbReference>
<keyword evidence="5" id="KW-1185">Reference proteome</keyword>
<keyword evidence="4" id="KW-0449">Lipoprotein</keyword>
<name>A0ABX7PB71_9BACT</name>
<dbReference type="EMBL" id="CP071090">
    <property type="protein sequence ID" value="QSQ27672.1"/>
    <property type="molecule type" value="Genomic_DNA"/>
</dbReference>
<gene>
    <name evidence="4" type="ORF">JY651_23395</name>
</gene>
<feature type="domain" description="Cell wall protein YJL171C/Tos1 N-terminal" evidence="3">
    <location>
        <begin position="63"/>
        <end position="130"/>
    </location>
</feature>
<evidence type="ECO:0000259" key="3">
    <source>
        <dbReference type="Pfam" id="PF10290"/>
    </source>
</evidence>
<evidence type="ECO:0000313" key="4">
    <source>
        <dbReference type="EMBL" id="QSQ27672.1"/>
    </source>
</evidence>
<dbReference type="Proteomes" id="UP000662747">
    <property type="component" value="Chromosome"/>
</dbReference>